<evidence type="ECO:0000259" key="1">
    <source>
        <dbReference type="PROSITE" id="PS50848"/>
    </source>
</evidence>
<dbReference type="EMBL" id="UOFI01000140">
    <property type="protein sequence ID" value="VAW68976.1"/>
    <property type="molecule type" value="Genomic_DNA"/>
</dbReference>
<feature type="domain" description="START" evidence="1">
    <location>
        <begin position="33"/>
        <end position="213"/>
    </location>
</feature>
<dbReference type="SMART" id="SM00234">
    <property type="entry name" value="START"/>
    <property type="match status" value="1"/>
</dbReference>
<dbReference type="InterPro" id="IPR002913">
    <property type="entry name" value="START_lipid-bd_dom"/>
</dbReference>
<dbReference type="SUPFAM" id="SSF55961">
    <property type="entry name" value="Bet v1-like"/>
    <property type="match status" value="1"/>
</dbReference>
<name>A0A3B0YKU4_9ZZZZ</name>
<dbReference type="AlphaFoldDB" id="A0A3B0YKU4"/>
<reference evidence="2" key="1">
    <citation type="submission" date="2018-06" db="EMBL/GenBank/DDBJ databases">
        <authorList>
            <person name="Zhirakovskaya E."/>
        </authorList>
    </citation>
    <scope>NUCLEOTIDE SEQUENCE</scope>
</reference>
<dbReference type="PANTHER" id="PTHR19308:SF14">
    <property type="entry name" value="START DOMAIN-CONTAINING PROTEIN"/>
    <property type="match status" value="1"/>
</dbReference>
<sequence>MINNITIKKRLALLVITITVLFAIRLEATVGEWTLITDKEGVQVYIADVENTDIVKAKSITKIKATIDQVQLVLNNLARRSEWVPFLKKSQLVEVYSENSSLEYSLFSAPWPASDRDFLYSMKRLSASTERHVYEMRSVKNGVVPEINKLVRGEIIESRYTLTRINNELTQVELIYHADPKGWLPNWIINIIQKILPYKILKNLKSKIENNRN</sequence>
<proteinExistence type="predicted"/>
<gene>
    <name evidence="2" type="ORF">MNBD_GAMMA09-1943</name>
</gene>
<dbReference type="GO" id="GO:0008289">
    <property type="term" value="F:lipid binding"/>
    <property type="evidence" value="ECO:0007669"/>
    <property type="project" value="InterPro"/>
</dbReference>
<dbReference type="GO" id="GO:0005737">
    <property type="term" value="C:cytoplasm"/>
    <property type="evidence" value="ECO:0007669"/>
    <property type="project" value="UniProtKB-ARBA"/>
</dbReference>
<dbReference type="Gene3D" id="3.30.530.20">
    <property type="match status" value="1"/>
</dbReference>
<dbReference type="PANTHER" id="PTHR19308">
    <property type="entry name" value="PHOSPHATIDYLCHOLINE TRANSFER PROTEIN"/>
    <property type="match status" value="1"/>
</dbReference>
<dbReference type="InterPro" id="IPR023393">
    <property type="entry name" value="START-like_dom_sf"/>
</dbReference>
<dbReference type="InterPro" id="IPR051213">
    <property type="entry name" value="START_lipid_transfer"/>
</dbReference>
<protein>
    <recommendedName>
        <fullName evidence="1">START domain-containing protein</fullName>
    </recommendedName>
</protein>
<organism evidence="2">
    <name type="scientific">hydrothermal vent metagenome</name>
    <dbReference type="NCBI Taxonomy" id="652676"/>
    <lineage>
        <taxon>unclassified sequences</taxon>
        <taxon>metagenomes</taxon>
        <taxon>ecological metagenomes</taxon>
    </lineage>
</organism>
<dbReference type="Pfam" id="PF01852">
    <property type="entry name" value="START"/>
    <property type="match status" value="1"/>
</dbReference>
<evidence type="ECO:0000313" key="2">
    <source>
        <dbReference type="EMBL" id="VAW68976.1"/>
    </source>
</evidence>
<dbReference type="PROSITE" id="PS50848">
    <property type="entry name" value="START"/>
    <property type="match status" value="1"/>
</dbReference>
<accession>A0A3B0YKU4</accession>